<dbReference type="InterPro" id="IPR003439">
    <property type="entry name" value="ABC_transporter-like_ATP-bd"/>
</dbReference>
<dbReference type="SMART" id="SM00382">
    <property type="entry name" value="AAA"/>
    <property type="match status" value="1"/>
</dbReference>
<dbReference type="Proteomes" id="UP000078368">
    <property type="component" value="Unassembled WGS sequence"/>
</dbReference>
<protein>
    <submittedName>
        <fullName evidence="5">Multidrug ABC transporter ATP-binding protein</fullName>
    </submittedName>
</protein>
<evidence type="ECO:0000256" key="1">
    <source>
        <dbReference type="ARBA" id="ARBA00022448"/>
    </source>
</evidence>
<dbReference type="STRING" id="1823756.A4H34_07760"/>
<name>A0A179B5L9_9ACTO</name>
<dbReference type="OrthoDB" id="9804819at2"/>
<dbReference type="GO" id="GO:0016887">
    <property type="term" value="F:ATP hydrolysis activity"/>
    <property type="evidence" value="ECO:0007669"/>
    <property type="project" value="InterPro"/>
</dbReference>
<feature type="domain" description="ABC transporter" evidence="4">
    <location>
        <begin position="38"/>
        <end position="263"/>
    </location>
</feature>
<dbReference type="SUPFAM" id="SSF52540">
    <property type="entry name" value="P-loop containing nucleoside triphosphate hydrolases"/>
    <property type="match status" value="1"/>
</dbReference>
<dbReference type="GO" id="GO:0005524">
    <property type="term" value="F:ATP binding"/>
    <property type="evidence" value="ECO:0007669"/>
    <property type="project" value="UniProtKB-KW"/>
</dbReference>
<dbReference type="PANTHER" id="PTHR42939">
    <property type="entry name" value="ABC TRANSPORTER ATP-BINDING PROTEIN ALBC-RELATED"/>
    <property type="match status" value="1"/>
</dbReference>
<dbReference type="Gene3D" id="3.40.50.300">
    <property type="entry name" value="P-loop containing nucleotide triphosphate hydrolases"/>
    <property type="match status" value="1"/>
</dbReference>
<proteinExistence type="predicted"/>
<evidence type="ECO:0000256" key="3">
    <source>
        <dbReference type="ARBA" id="ARBA00022840"/>
    </source>
</evidence>
<sequence>MPLYSLVAFTALSSPCAGGSVSFMRESLSKDSNNQILVEGTDLTKAFGSVRALDGLDLSVKAGSVHGFLGPNGAGKTTAIRAILGQIRLDGGCLRVFGRDPVKDAVDVHRRLAYVPGDTVLWPNLTGGECIDILGRMQGSIDAARRAELIERFELNPRMKTRTYSKGNRQKVALVAALATRAELLLLDEPTSGLDPVMAERFVETVREAQGSGATVLLSSHIMSEVATLCDTVTVLRRGRAAYSGSLEGVRARADVAVSAVGRTGEPISLNVPSAEADSAVAGLLKGGASIRKVESSLEAAFLSFYGGEK</sequence>
<keyword evidence="6" id="KW-1185">Reference proteome</keyword>
<dbReference type="InterPro" id="IPR051782">
    <property type="entry name" value="ABC_Transporter_VariousFunc"/>
</dbReference>
<dbReference type="InterPro" id="IPR017871">
    <property type="entry name" value="ABC_transporter-like_CS"/>
</dbReference>
<evidence type="ECO:0000313" key="6">
    <source>
        <dbReference type="Proteomes" id="UP000078368"/>
    </source>
</evidence>
<keyword evidence="2" id="KW-0547">Nucleotide-binding</keyword>
<evidence type="ECO:0000256" key="2">
    <source>
        <dbReference type="ARBA" id="ARBA00022741"/>
    </source>
</evidence>
<evidence type="ECO:0000259" key="4">
    <source>
        <dbReference type="PROSITE" id="PS50893"/>
    </source>
</evidence>
<reference evidence="5 6" key="1">
    <citation type="submission" date="2016-04" db="EMBL/GenBank/DDBJ databases">
        <title>Peptidophaga gingivicola gen. nov., sp. nov., isolated from human subgingival plaque.</title>
        <authorList>
            <person name="Beall C.J."/>
            <person name="Mokrzan E.M."/>
            <person name="Griffen A.L."/>
            <person name="Leys E.J."/>
        </authorList>
    </citation>
    <scope>NUCLEOTIDE SEQUENCE [LARGE SCALE GENOMIC DNA]</scope>
    <source>
        <strain evidence="5 6">BA112</strain>
    </source>
</reference>
<dbReference type="EMBL" id="LVZK01000001">
    <property type="protein sequence ID" value="OAP86986.1"/>
    <property type="molecule type" value="Genomic_DNA"/>
</dbReference>
<dbReference type="AlphaFoldDB" id="A0A179B5L9"/>
<dbReference type="CDD" id="cd03230">
    <property type="entry name" value="ABC_DR_subfamily_A"/>
    <property type="match status" value="1"/>
</dbReference>
<comment type="caution">
    <text evidence="5">The sequence shown here is derived from an EMBL/GenBank/DDBJ whole genome shotgun (WGS) entry which is preliminary data.</text>
</comment>
<keyword evidence="3 5" id="KW-0067">ATP-binding</keyword>
<dbReference type="InterPro" id="IPR003593">
    <property type="entry name" value="AAA+_ATPase"/>
</dbReference>
<keyword evidence="1" id="KW-0813">Transport</keyword>
<dbReference type="PROSITE" id="PS50893">
    <property type="entry name" value="ABC_TRANSPORTER_2"/>
    <property type="match status" value="1"/>
</dbReference>
<gene>
    <name evidence="5" type="ORF">A4H34_07760</name>
</gene>
<dbReference type="Pfam" id="PF00005">
    <property type="entry name" value="ABC_tran"/>
    <property type="match status" value="1"/>
</dbReference>
<dbReference type="PROSITE" id="PS00211">
    <property type="entry name" value="ABC_TRANSPORTER_1"/>
    <property type="match status" value="1"/>
</dbReference>
<dbReference type="PANTHER" id="PTHR42939:SF1">
    <property type="entry name" value="ABC TRANSPORTER ATP-BINDING PROTEIN ALBC-RELATED"/>
    <property type="match status" value="1"/>
</dbReference>
<evidence type="ECO:0000313" key="5">
    <source>
        <dbReference type="EMBL" id="OAP86986.1"/>
    </source>
</evidence>
<accession>A0A179B5L9</accession>
<dbReference type="InterPro" id="IPR027417">
    <property type="entry name" value="P-loop_NTPase"/>
</dbReference>
<organism evidence="5 6">
    <name type="scientific">Peptidiphaga gingivicola</name>
    <dbReference type="NCBI Taxonomy" id="2741497"/>
    <lineage>
        <taxon>Bacteria</taxon>
        <taxon>Bacillati</taxon>
        <taxon>Actinomycetota</taxon>
        <taxon>Actinomycetes</taxon>
        <taxon>Actinomycetales</taxon>
        <taxon>Actinomycetaceae</taxon>
        <taxon>Peptidiphaga</taxon>
    </lineage>
</organism>